<accession>A0A0B4ECS6</accession>
<comment type="caution">
    <text evidence="1">The sequence shown here is derived from an EMBL/GenBank/DDBJ whole genome shotgun (WGS) entry which is preliminary data.</text>
</comment>
<dbReference type="NCBIfam" id="TIGR01549">
    <property type="entry name" value="HAD-SF-IA-v1"/>
    <property type="match status" value="1"/>
</dbReference>
<dbReference type="SFLD" id="SFLDG01135">
    <property type="entry name" value="C1.5.6:_HAD__Beta-PGM__Phospha"/>
    <property type="match status" value="1"/>
</dbReference>
<dbReference type="GO" id="GO:0008967">
    <property type="term" value="F:phosphoglycolate phosphatase activity"/>
    <property type="evidence" value="ECO:0007669"/>
    <property type="project" value="TreeGrafter"/>
</dbReference>
<dbReference type="InterPro" id="IPR023198">
    <property type="entry name" value="PGP-like_dom2"/>
</dbReference>
<dbReference type="SFLD" id="SFLDS00003">
    <property type="entry name" value="Haloacid_Dehalogenase"/>
    <property type="match status" value="1"/>
</dbReference>
<gene>
    <name evidence="1" type="ORF">RM50_17740</name>
</gene>
<dbReference type="InterPro" id="IPR036412">
    <property type="entry name" value="HAD-like_sf"/>
</dbReference>
<dbReference type="PANTHER" id="PTHR43434:SF16">
    <property type="entry name" value="BLL8046 PROTEIN"/>
    <property type="match status" value="1"/>
</dbReference>
<dbReference type="AlphaFoldDB" id="A0A0B4ECS6"/>
<dbReference type="InterPro" id="IPR006439">
    <property type="entry name" value="HAD-SF_hydro_IA"/>
</dbReference>
<dbReference type="Proteomes" id="UP000031196">
    <property type="component" value="Unassembled WGS sequence"/>
</dbReference>
<dbReference type="NCBIfam" id="TIGR01509">
    <property type="entry name" value="HAD-SF-IA-v3"/>
    <property type="match status" value="1"/>
</dbReference>
<dbReference type="SFLD" id="SFLDG01129">
    <property type="entry name" value="C1.5:_HAD__Beta-PGM__Phosphata"/>
    <property type="match status" value="1"/>
</dbReference>
<sequence>MPDFPAPSGGARRGVLFDVDGTLIDSSYIHTIAWWGAFRQYGHDVSMAAIHQLVGMGGARLVDNLLPQDRDRSEDQDIMASHGALYASHWPSLRALDGAKDLLGQCREAGLAVALASSARERDLQVMRSVLDADAFIDAATSANDAEESKPAPDILEAALEALGIEAADAVYVGDAVWDMKAAAALGIPAIGVTCGGIHAAQLRDAGAVEVYEGPRHLLENLGASAIGRLLALETKS</sequence>
<organism evidence="1 2">
    <name type="scientific">Pseudarthrobacter phenanthrenivorans</name>
    <name type="common">Arthrobacter phenanthrenivorans</name>
    <dbReference type="NCBI Taxonomy" id="361575"/>
    <lineage>
        <taxon>Bacteria</taxon>
        <taxon>Bacillati</taxon>
        <taxon>Actinomycetota</taxon>
        <taxon>Actinomycetes</taxon>
        <taxon>Micrococcales</taxon>
        <taxon>Micrococcaceae</taxon>
        <taxon>Pseudarthrobacter</taxon>
    </lineage>
</organism>
<dbReference type="Gene3D" id="3.40.50.1000">
    <property type="entry name" value="HAD superfamily/HAD-like"/>
    <property type="match status" value="1"/>
</dbReference>
<dbReference type="Pfam" id="PF13419">
    <property type="entry name" value="HAD_2"/>
    <property type="match status" value="1"/>
</dbReference>
<dbReference type="InterPro" id="IPR041492">
    <property type="entry name" value="HAD_2"/>
</dbReference>
<keyword evidence="1" id="KW-0378">Hydrolase</keyword>
<dbReference type="OrthoDB" id="9793014at2"/>
<dbReference type="Gene3D" id="1.10.150.240">
    <property type="entry name" value="Putative phosphatase, domain 2"/>
    <property type="match status" value="1"/>
</dbReference>
<dbReference type="PANTHER" id="PTHR43434">
    <property type="entry name" value="PHOSPHOGLYCOLATE PHOSPHATASE"/>
    <property type="match status" value="1"/>
</dbReference>
<dbReference type="InterPro" id="IPR023214">
    <property type="entry name" value="HAD_sf"/>
</dbReference>
<evidence type="ECO:0000313" key="2">
    <source>
        <dbReference type="Proteomes" id="UP000031196"/>
    </source>
</evidence>
<reference evidence="1 2" key="1">
    <citation type="submission" date="2014-12" db="EMBL/GenBank/DDBJ databases">
        <title>Genome sequencing of Arthrobacter phenanthrenivorans SWC37.</title>
        <authorList>
            <person name="Tan P.W."/>
            <person name="Chan K.-G."/>
        </authorList>
    </citation>
    <scope>NUCLEOTIDE SEQUENCE [LARGE SCALE GENOMIC DNA]</scope>
    <source>
        <strain evidence="1 2">SWC37</strain>
    </source>
</reference>
<dbReference type="InterPro" id="IPR050155">
    <property type="entry name" value="HAD-like_hydrolase_sf"/>
</dbReference>
<proteinExistence type="predicted"/>
<protein>
    <submittedName>
        <fullName evidence="1">HAD family hydrolase</fullName>
    </submittedName>
</protein>
<dbReference type="RefSeq" id="WP_043455387.1">
    <property type="nucleotide sequence ID" value="NZ_JBFBKS010000003.1"/>
</dbReference>
<name>A0A0B4ECS6_PSEPS</name>
<dbReference type="GO" id="GO:0006281">
    <property type="term" value="P:DNA repair"/>
    <property type="evidence" value="ECO:0007669"/>
    <property type="project" value="TreeGrafter"/>
</dbReference>
<dbReference type="GO" id="GO:0005829">
    <property type="term" value="C:cytosol"/>
    <property type="evidence" value="ECO:0007669"/>
    <property type="project" value="TreeGrafter"/>
</dbReference>
<evidence type="ECO:0000313" key="1">
    <source>
        <dbReference type="EMBL" id="KIC64423.1"/>
    </source>
</evidence>
<dbReference type="EMBL" id="JWTB01000039">
    <property type="protein sequence ID" value="KIC64423.1"/>
    <property type="molecule type" value="Genomic_DNA"/>
</dbReference>
<dbReference type="PRINTS" id="PR00413">
    <property type="entry name" value="HADHALOGNASE"/>
</dbReference>
<dbReference type="SUPFAM" id="SSF56784">
    <property type="entry name" value="HAD-like"/>
    <property type="match status" value="1"/>
</dbReference>